<organism evidence="2">
    <name type="scientific">marine metagenome</name>
    <dbReference type="NCBI Taxonomy" id="408172"/>
    <lineage>
        <taxon>unclassified sequences</taxon>
        <taxon>metagenomes</taxon>
        <taxon>ecological metagenomes</taxon>
    </lineage>
</organism>
<evidence type="ECO:0000313" key="2">
    <source>
        <dbReference type="EMBL" id="SVA22046.1"/>
    </source>
</evidence>
<reference evidence="2" key="1">
    <citation type="submission" date="2018-05" db="EMBL/GenBank/DDBJ databases">
        <authorList>
            <person name="Lanie J.A."/>
            <person name="Ng W.-L."/>
            <person name="Kazmierczak K.M."/>
            <person name="Andrzejewski T.M."/>
            <person name="Davidsen T.M."/>
            <person name="Wayne K.J."/>
            <person name="Tettelin H."/>
            <person name="Glass J.I."/>
            <person name="Rusch D."/>
            <person name="Podicherti R."/>
            <person name="Tsui H.-C.T."/>
            <person name="Winkler M.E."/>
        </authorList>
    </citation>
    <scope>NUCLEOTIDE SEQUENCE</scope>
</reference>
<gene>
    <name evidence="2" type="ORF">METZ01_LOCUS74900</name>
</gene>
<feature type="compositionally biased region" description="Basic and acidic residues" evidence="1">
    <location>
        <begin position="137"/>
        <end position="148"/>
    </location>
</feature>
<dbReference type="AlphaFoldDB" id="A0A381U1C4"/>
<protein>
    <submittedName>
        <fullName evidence="2">Uncharacterized protein</fullName>
    </submittedName>
</protein>
<sequence length="203" mass="22949">MPFLRYDRDRRGNLSTYLVHTFRKGGKPHSLVLYWFRSPPNVRVGRLAIDDDTIRTIEELYPDLAFDWPNLLSQRPPPLEMKKWTSRRRQDKTPKRVSAGGRRRSGEVSQAEDVLGSEGDSLESRVGVMDSFQEGMESDHSPEERAESTEMSSPGVAQESQAAVDEKVQVKADDSGLSQGESELEKPIDQVDDLPMRGTDSDR</sequence>
<dbReference type="EMBL" id="UINC01005552">
    <property type="protein sequence ID" value="SVA22046.1"/>
    <property type="molecule type" value="Genomic_DNA"/>
</dbReference>
<feature type="compositionally biased region" description="Basic and acidic residues" evidence="1">
    <location>
        <begin position="164"/>
        <end position="174"/>
    </location>
</feature>
<accession>A0A381U1C4</accession>
<proteinExistence type="predicted"/>
<evidence type="ECO:0000256" key="1">
    <source>
        <dbReference type="SAM" id="MobiDB-lite"/>
    </source>
</evidence>
<feature type="region of interest" description="Disordered" evidence="1">
    <location>
        <begin position="77"/>
        <end position="203"/>
    </location>
</feature>
<name>A0A381U1C4_9ZZZZ</name>